<dbReference type="Proteomes" id="UP001642360">
    <property type="component" value="Unassembled WGS sequence"/>
</dbReference>
<protein>
    <submittedName>
        <fullName evidence="1">Uncharacterized protein</fullName>
    </submittedName>
</protein>
<reference evidence="1 2" key="1">
    <citation type="submission" date="2024-02" db="EMBL/GenBank/DDBJ databases">
        <authorList>
            <person name="Vignale AGUSTIN F."/>
            <person name="Sosa J E."/>
            <person name="Modenutti C."/>
        </authorList>
    </citation>
    <scope>NUCLEOTIDE SEQUENCE [LARGE SCALE GENOMIC DNA]</scope>
</reference>
<accession>A0ABC8TUD0</accession>
<evidence type="ECO:0000313" key="1">
    <source>
        <dbReference type="EMBL" id="CAK9171175.1"/>
    </source>
</evidence>
<name>A0ABC8TUD0_9AQUA</name>
<evidence type="ECO:0000313" key="2">
    <source>
        <dbReference type="Proteomes" id="UP001642360"/>
    </source>
</evidence>
<dbReference type="EMBL" id="CAUOFW020005669">
    <property type="protein sequence ID" value="CAK9171175.1"/>
    <property type="molecule type" value="Genomic_DNA"/>
</dbReference>
<dbReference type="AlphaFoldDB" id="A0ABC8TUD0"/>
<gene>
    <name evidence="1" type="ORF">ILEXP_LOCUS40718</name>
</gene>
<organism evidence="1 2">
    <name type="scientific">Ilex paraguariensis</name>
    <name type="common">yerba mate</name>
    <dbReference type="NCBI Taxonomy" id="185542"/>
    <lineage>
        <taxon>Eukaryota</taxon>
        <taxon>Viridiplantae</taxon>
        <taxon>Streptophyta</taxon>
        <taxon>Embryophyta</taxon>
        <taxon>Tracheophyta</taxon>
        <taxon>Spermatophyta</taxon>
        <taxon>Magnoliopsida</taxon>
        <taxon>eudicotyledons</taxon>
        <taxon>Gunneridae</taxon>
        <taxon>Pentapetalae</taxon>
        <taxon>asterids</taxon>
        <taxon>campanulids</taxon>
        <taxon>Aquifoliales</taxon>
        <taxon>Aquifoliaceae</taxon>
        <taxon>Ilex</taxon>
    </lineage>
</organism>
<keyword evidence="2" id="KW-1185">Reference proteome</keyword>
<comment type="caution">
    <text evidence="1">The sequence shown here is derived from an EMBL/GenBank/DDBJ whole genome shotgun (WGS) entry which is preliminary data.</text>
</comment>
<proteinExistence type="predicted"/>
<sequence>MKGDCPSHIYVPPCGCALHTALQTLVSLLTCMISLVCPGDMLICKIFFYASYFLQIIDDCDTRMGDTVEELVEMVVQVLPPPTIQMESIEVIGQDKEENPEERQMDAS</sequence>